<name>A0ABN8ZKZ6_RANTA</name>
<dbReference type="Proteomes" id="UP001176941">
    <property type="component" value="Chromosome 4"/>
</dbReference>
<dbReference type="EMBL" id="OX459940">
    <property type="protein sequence ID" value="CAI9174593.1"/>
    <property type="molecule type" value="Genomic_DNA"/>
</dbReference>
<sequence>MQKLKKKGEAKRRAGPAAASSRGEATRTLFQPLGWGSAGGGDAVAVPGDLCISAFKRQGFVKCLESPWKSEGTRRRAPGVGWFSGRALRPLSDPGPAAGPVGSCSPQAVAARGAEDAGRRRSPPPPNLLARGGERWGGAVAPVIGGGLLQPPPKSPPPLAASDSEAPARQGGDQASARAAAPPRAPAAPAPRRDRRRTHPPTEPHSRGIPEEWVMAGRAVGLFSPGWDVHLRQSASLGGAQ</sequence>
<feature type="region of interest" description="Disordered" evidence="1">
    <location>
        <begin position="91"/>
        <end position="213"/>
    </location>
</feature>
<feature type="compositionally biased region" description="Basic residues" evidence="1">
    <location>
        <begin position="1"/>
        <end position="14"/>
    </location>
</feature>
<protein>
    <submittedName>
        <fullName evidence="2">Uncharacterized protein</fullName>
    </submittedName>
</protein>
<feature type="compositionally biased region" description="Basic and acidic residues" evidence="1">
    <location>
        <begin position="200"/>
        <end position="210"/>
    </location>
</feature>
<reference evidence="2" key="1">
    <citation type="submission" date="2023-04" db="EMBL/GenBank/DDBJ databases">
        <authorList>
            <consortium name="ELIXIR-Norway"/>
        </authorList>
    </citation>
    <scope>NUCLEOTIDE SEQUENCE [LARGE SCALE GENOMIC DNA]</scope>
</reference>
<keyword evidence="3" id="KW-1185">Reference proteome</keyword>
<evidence type="ECO:0000313" key="3">
    <source>
        <dbReference type="Proteomes" id="UP001176941"/>
    </source>
</evidence>
<proteinExistence type="predicted"/>
<gene>
    <name evidence="2" type="ORF">MRATA1EN1_LOCUS23555</name>
</gene>
<feature type="region of interest" description="Disordered" evidence="1">
    <location>
        <begin position="1"/>
        <end position="26"/>
    </location>
</feature>
<accession>A0ABN8ZKZ6</accession>
<evidence type="ECO:0000313" key="2">
    <source>
        <dbReference type="EMBL" id="CAI9174593.1"/>
    </source>
</evidence>
<evidence type="ECO:0000256" key="1">
    <source>
        <dbReference type="SAM" id="MobiDB-lite"/>
    </source>
</evidence>
<feature type="compositionally biased region" description="Low complexity" evidence="1">
    <location>
        <begin position="168"/>
        <end position="182"/>
    </location>
</feature>
<feature type="compositionally biased region" description="Pro residues" evidence="1">
    <location>
        <begin position="150"/>
        <end position="159"/>
    </location>
</feature>
<organism evidence="2 3">
    <name type="scientific">Rangifer tarandus platyrhynchus</name>
    <name type="common">Svalbard reindeer</name>
    <dbReference type="NCBI Taxonomy" id="3082113"/>
    <lineage>
        <taxon>Eukaryota</taxon>
        <taxon>Metazoa</taxon>
        <taxon>Chordata</taxon>
        <taxon>Craniata</taxon>
        <taxon>Vertebrata</taxon>
        <taxon>Euteleostomi</taxon>
        <taxon>Mammalia</taxon>
        <taxon>Eutheria</taxon>
        <taxon>Laurasiatheria</taxon>
        <taxon>Artiodactyla</taxon>
        <taxon>Ruminantia</taxon>
        <taxon>Pecora</taxon>
        <taxon>Cervidae</taxon>
        <taxon>Odocoileinae</taxon>
        <taxon>Rangifer</taxon>
    </lineage>
</organism>